<name>A0A917Q4T2_9HYPH</name>
<evidence type="ECO:0000313" key="4">
    <source>
        <dbReference type="Proteomes" id="UP000600449"/>
    </source>
</evidence>
<comment type="similarity">
    <text evidence="1 2">Belongs to the phD/YefM antitoxin family.</text>
</comment>
<dbReference type="NCBIfam" id="TIGR01552">
    <property type="entry name" value="phd_fam"/>
    <property type="match status" value="1"/>
</dbReference>
<comment type="function">
    <text evidence="2">Antitoxin component of a type II toxin-antitoxin (TA) system.</text>
</comment>
<organism evidence="3 4">
    <name type="scientific">Salinarimonas ramus</name>
    <dbReference type="NCBI Taxonomy" id="690164"/>
    <lineage>
        <taxon>Bacteria</taxon>
        <taxon>Pseudomonadati</taxon>
        <taxon>Pseudomonadota</taxon>
        <taxon>Alphaproteobacteria</taxon>
        <taxon>Hyphomicrobiales</taxon>
        <taxon>Salinarimonadaceae</taxon>
        <taxon>Salinarimonas</taxon>
    </lineage>
</organism>
<dbReference type="Pfam" id="PF02604">
    <property type="entry name" value="PhdYeFM_antitox"/>
    <property type="match status" value="1"/>
</dbReference>
<dbReference type="InterPro" id="IPR006442">
    <property type="entry name" value="Antitoxin_Phd/YefM"/>
</dbReference>
<comment type="caution">
    <text evidence="3">The sequence shown here is derived from an EMBL/GenBank/DDBJ whole genome shotgun (WGS) entry which is preliminary data.</text>
</comment>
<proteinExistence type="inferred from homology"/>
<reference evidence="3 4" key="1">
    <citation type="journal article" date="2014" name="Int. J. Syst. Evol. Microbiol.">
        <title>Complete genome sequence of Corynebacterium casei LMG S-19264T (=DSM 44701T), isolated from a smear-ripened cheese.</title>
        <authorList>
            <consortium name="US DOE Joint Genome Institute (JGI-PGF)"/>
            <person name="Walter F."/>
            <person name="Albersmeier A."/>
            <person name="Kalinowski J."/>
            <person name="Ruckert C."/>
        </authorList>
    </citation>
    <scope>NUCLEOTIDE SEQUENCE [LARGE SCALE GENOMIC DNA]</scope>
    <source>
        <strain evidence="3 4">CGMCC 1.9161</strain>
    </source>
</reference>
<dbReference type="AlphaFoldDB" id="A0A917Q4T2"/>
<dbReference type="Proteomes" id="UP000600449">
    <property type="component" value="Unassembled WGS sequence"/>
</dbReference>
<evidence type="ECO:0000313" key="3">
    <source>
        <dbReference type="EMBL" id="GGK26298.1"/>
    </source>
</evidence>
<keyword evidence="4" id="KW-1185">Reference proteome</keyword>
<accession>A0A917Q4T2</accession>
<dbReference type="InterPro" id="IPR036165">
    <property type="entry name" value="YefM-like_sf"/>
</dbReference>
<dbReference type="EMBL" id="BMMF01000003">
    <property type="protein sequence ID" value="GGK26298.1"/>
    <property type="molecule type" value="Genomic_DNA"/>
</dbReference>
<dbReference type="SUPFAM" id="SSF143120">
    <property type="entry name" value="YefM-like"/>
    <property type="match status" value="1"/>
</dbReference>
<evidence type="ECO:0000256" key="2">
    <source>
        <dbReference type="RuleBase" id="RU362080"/>
    </source>
</evidence>
<dbReference type="RefSeq" id="WP_188910428.1">
    <property type="nucleotide sequence ID" value="NZ_BMMF01000003.1"/>
</dbReference>
<evidence type="ECO:0000256" key="1">
    <source>
        <dbReference type="ARBA" id="ARBA00009981"/>
    </source>
</evidence>
<sequence>MSETVKVADAKTHLSQLLAKVEAGDEFVIARGERPIARLVPIDDKERRRAAIADMFAFRDGPGLKPVSADEIAAWKHEGHRY</sequence>
<dbReference type="Gene3D" id="3.40.1620.10">
    <property type="entry name" value="YefM-like domain"/>
    <property type="match status" value="1"/>
</dbReference>
<protein>
    <recommendedName>
        <fullName evidence="2">Antitoxin</fullName>
    </recommendedName>
</protein>
<dbReference type="PANTHER" id="PTHR35377">
    <property type="entry name" value="ANTITOXIN VAPB49-RELATED-RELATED"/>
    <property type="match status" value="1"/>
</dbReference>
<gene>
    <name evidence="3" type="ORF">GCM10011322_10880</name>
</gene>
<dbReference type="InterPro" id="IPR051416">
    <property type="entry name" value="phD-YefM_TA_antitoxins"/>
</dbReference>